<dbReference type="Gene3D" id="1.20.58.1520">
    <property type="match status" value="1"/>
</dbReference>
<dbReference type="GO" id="GO:0005737">
    <property type="term" value="C:cytoplasm"/>
    <property type="evidence" value="ECO:0007669"/>
    <property type="project" value="TreeGrafter"/>
</dbReference>
<dbReference type="EMBL" id="CAXLJL010000134">
    <property type="protein sequence ID" value="CAL5132677.1"/>
    <property type="molecule type" value="Genomic_DNA"/>
</dbReference>
<evidence type="ECO:0008006" key="5">
    <source>
        <dbReference type="Google" id="ProtNLM"/>
    </source>
</evidence>
<dbReference type="PANTHER" id="PTHR19321">
    <property type="entry name" value="PROTEIN REGULATOR OF CYTOKINESIS 1 PRC1-RELATED"/>
    <property type="match status" value="1"/>
</dbReference>
<dbReference type="GO" id="GO:0008017">
    <property type="term" value="F:microtubule binding"/>
    <property type="evidence" value="ECO:0007669"/>
    <property type="project" value="InterPro"/>
</dbReference>
<proteinExistence type="predicted"/>
<evidence type="ECO:0000313" key="3">
    <source>
        <dbReference type="EMBL" id="CAL5132677.1"/>
    </source>
</evidence>
<feature type="coiled-coil region" evidence="1">
    <location>
        <begin position="383"/>
        <end position="410"/>
    </location>
</feature>
<comment type="caution">
    <text evidence="3">The sequence shown here is derived from an EMBL/GenBank/DDBJ whole genome shotgun (WGS) entry which is preliminary data.</text>
</comment>
<dbReference type="GO" id="GO:0051256">
    <property type="term" value="P:mitotic spindle midzone assembly"/>
    <property type="evidence" value="ECO:0007669"/>
    <property type="project" value="TreeGrafter"/>
</dbReference>
<feature type="region of interest" description="Disordered" evidence="2">
    <location>
        <begin position="582"/>
        <end position="629"/>
    </location>
</feature>
<dbReference type="AlphaFoldDB" id="A0AAV2T8X6"/>
<organism evidence="3 4">
    <name type="scientific">Calicophoron daubneyi</name>
    <name type="common">Rumen fluke</name>
    <name type="synonym">Paramphistomum daubneyi</name>
    <dbReference type="NCBI Taxonomy" id="300641"/>
    <lineage>
        <taxon>Eukaryota</taxon>
        <taxon>Metazoa</taxon>
        <taxon>Spiralia</taxon>
        <taxon>Lophotrochozoa</taxon>
        <taxon>Platyhelminthes</taxon>
        <taxon>Trematoda</taxon>
        <taxon>Digenea</taxon>
        <taxon>Plagiorchiida</taxon>
        <taxon>Pronocephalata</taxon>
        <taxon>Paramphistomoidea</taxon>
        <taxon>Paramphistomidae</taxon>
        <taxon>Calicophoron</taxon>
    </lineage>
</organism>
<feature type="compositionally biased region" description="Polar residues" evidence="2">
    <location>
        <begin position="444"/>
        <end position="458"/>
    </location>
</feature>
<keyword evidence="1" id="KW-0175">Coiled coil</keyword>
<evidence type="ECO:0000256" key="1">
    <source>
        <dbReference type="SAM" id="Coils"/>
    </source>
</evidence>
<dbReference type="PANTHER" id="PTHR19321:SF41">
    <property type="entry name" value="FASCETTO-RELATED"/>
    <property type="match status" value="1"/>
</dbReference>
<sequence>MNRDWINELTDEISNKARAISGIWDAIGIEGDRLQSRKESLSVYLLTMLDDMYEEELGAKQGIIDSIEGLKREITELESELEFPHTPFPESLSLLATENALYERSKILKERATCVVETFNSLRKEEECLSQRLGEPTTVIVYKHAPNQAQLRSLKTNLDFLISEKRSRVLKLSKLRQNILSVHAAIGTEVMIDKDILAKLSSDEALESLPLSKTFLSQAEDLCNRCIQRMSEVTDECSSLSQQIQSLATRLGLTREELLDFDQPVSTRYLSELKNEFTRLTKMRRENLSVFIENCRAELKQWWDDCFLCESERDCLLVSDDFDFSESLLETLESEIKKWKNYYEENRPLFESINSWKITLFQLHEVEAKKRDPNTLKNRGGILLAVEREYKQLQREIKRLKSTIQNLSENPAYSTVLVFGMHPTRYLEVYTPPTLTEIEKGNKKTSPLANSQSVTASRTVGGKRLGPKPLQANTRSNQVYTTVNSAKKPRMDVMKDTFCSTASGSSSTLSHELCGSPVTSSSFLSGVSRSLASSHSKSVRNLHTPTARMHPTRQSPRLGAVSKTPNSVQAFTPRLRRSGRLLKPPTVFSSKSANNGTPTHRFLHPTGQAPRSAKRTDATASTPRKVPFR</sequence>
<dbReference type="GO" id="GO:1990023">
    <property type="term" value="C:mitotic spindle midzone"/>
    <property type="evidence" value="ECO:0007669"/>
    <property type="project" value="TreeGrafter"/>
</dbReference>
<dbReference type="Pfam" id="PF03999">
    <property type="entry name" value="MAP65_ASE1"/>
    <property type="match status" value="1"/>
</dbReference>
<name>A0AAV2T8X6_CALDB</name>
<gene>
    <name evidence="3" type="ORF">CDAUBV1_LOCUS5524</name>
</gene>
<feature type="region of interest" description="Disordered" evidence="2">
    <location>
        <begin position="438"/>
        <end position="471"/>
    </location>
</feature>
<accession>A0AAV2T8X6</accession>
<evidence type="ECO:0000313" key="4">
    <source>
        <dbReference type="Proteomes" id="UP001497525"/>
    </source>
</evidence>
<evidence type="ECO:0000256" key="2">
    <source>
        <dbReference type="SAM" id="MobiDB-lite"/>
    </source>
</evidence>
<dbReference type="InterPro" id="IPR007145">
    <property type="entry name" value="MAP65_Ase1_PRC1"/>
</dbReference>
<dbReference type="Proteomes" id="UP001497525">
    <property type="component" value="Unassembled WGS sequence"/>
</dbReference>
<protein>
    <recommendedName>
        <fullName evidence="5">Protein regulator of cytokinesis 1</fullName>
    </recommendedName>
</protein>
<feature type="compositionally biased region" description="Polar residues" evidence="2">
    <location>
        <begin position="587"/>
        <end position="598"/>
    </location>
</feature>
<feature type="region of interest" description="Disordered" evidence="2">
    <location>
        <begin position="533"/>
        <end position="568"/>
    </location>
</feature>
<reference evidence="3" key="1">
    <citation type="submission" date="2024-06" db="EMBL/GenBank/DDBJ databases">
        <authorList>
            <person name="Liu X."/>
            <person name="Lenzi L."/>
            <person name="Haldenby T S."/>
            <person name="Uol C."/>
        </authorList>
    </citation>
    <scope>NUCLEOTIDE SEQUENCE</scope>
</reference>